<proteinExistence type="predicted"/>
<reference evidence="1 2" key="1">
    <citation type="submission" date="2019-12" db="EMBL/GenBank/DDBJ databases">
        <authorList>
            <person name="Huq M.A."/>
        </authorList>
    </citation>
    <scope>NUCLEOTIDE SEQUENCE [LARGE SCALE GENOMIC DNA]</scope>
    <source>
        <strain evidence="1 2">MAH-34</strain>
    </source>
</reference>
<keyword evidence="2" id="KW-1185">Reference proteome</keyword>
<gene>
    <name evidence="1" type="ORF">GON05_33545</name>
</gene>
<comment type="caution">
    <text evidence="1">The sequence shown here is derived from an EMBL/GenBank/DDBJ whole genome shotgun (WGS) entry which is preliminary data.</text>
</comment>
<protein>
    <recommendedName>
        <fullName evidence="3">TnsA endonuclease N-terminal domain-containing protein</fullName>
    </recommendedName>
</protein>
<evidence type="ECO:0000313" key="2">
    <source>
        <dbReference type="Proteomes" id="UP000467637"/>
    </source>
</evidence>
<dbReference type="EMBL" id="WSEM01000034">
    <property type="protein sequence ID" value="MVQ39526.1"/>
    <property type="molecule type" value="Genomic_DNA"/>
</dbReference>
<name>A0ABW9UJL5_9BACL</name>
<sequence length="249" mass="29804">MDYNWSTKIDWSKEDKLYARKRNVTNKGSREFEHLIGSIYSHKMKRGVQYESFWGECLFYYLLELDKLTIRYYEQPVKVPINRLTKEHILKEEVHVPDVLTFRDGLRPILIQIKGGNSKVEQRPNLYKVCENFANEQGWDYTLVNPKITMPEIIKENILWLVNYLRPREYYSALIPEVRRRVEYLHKVEVLRLAKSFEPRMDYRHVLPLIFHLIATGVLITNISKRIDQTSEVSYGTIFNDINLLFEKE</sequence>
<dbReference type="RefSeq" id="WP_157325695.1">
    <property type="nucleotide sequence ID" value="NZ_WSEM01000034.1"/>
</dbReference>
<dbReference type="Proteomes" id="UP000467637">
    <property type="component" value="Unassembled WGS sequence"/>
</dbReference>
<accession>A0ABW9UJL5</accession>
<evidence type="ECO:0000313" key="1">
    <source>
        <dbReference type="EMBL" id="MVQ39526.1"/>
    </source>
</evidence>
<evidence type="ECO:0008006" key="3">
    <source>
        <dbReference type="Google" id="ProtNLM"/>
    </source>
</evidence>
<organism evidence="1 2">
    <name type="scientific">Paenibacillus anseongense</name>
    <dbReference type="NCBI Taxonomy" id="2682845"/>
    <lineage>
        <taxon>Bacteria</taxon>
        <taxon>Bacillati</taxon>
        <taxon>Bacillota</taxon>
        <taxon>Bacilli</taxon>
        <taxon>Bacillales</taxon>
        <taxon>Paenibacillaceae</taxon>
        <taxon>Paenibacillus</taxon>
    </lineage>
</organism>